<dbReference type="Proteomes" id="UP000235828">
    <property type="component" value="Chromosome B"/>
</dbReference>
<reference evidence="1 2" key="1">
    <citation type="submission" date="2017-10" db="EMBL/GenBank/DDBJ databases">
        <authorList>
            <person name="Banno H."/>
            <person name="Chua N.-H."/>
        </authorList>
    </citation>
    <scope>NUCLEOTIDE SEQUENCE [LARGE SCALE GENOMIC DNA]</scope>
    <source>
        <strain evidence="1">Vibrio tapetis CECT4600</strain>
    </source>
</reference>
<accession>A0A2N8ZMA1</accession>
<dbReference type="EMBL" id="LT960612">
    <property type="protein sequence ID" value="SON53051.1"/>
    <property type="molecule type" value="Genomic_DNA"/>
</dbReference>
<evidence type="ECO:0000313" key="1">
    <source>
        <dbReference type="EMBL" id="SON53051.1"/>
    </source>
</evidence>
<dbReference type="AlphaFoldDB" id="A0A2N8ZMA1"/>
<name>A0A2N8ZMA1_9VIBR</name>
<keyword evidence="2" id="KW-1185">Reference proteome</keyword>
<gene>
    <name evidence="1" type="ORF">VTAP4600_B1440</name>
</gene>
<dbReference type="KEGG" id="vta:B1440"/>
<sequence>MITSDAKLKHIDMIALMAHAMGAINLGLNATRCDQISLTTPCSRGVIACSL</sequence>
<protein>
    <submittedName>
        <fullName evidence="1">Uncharacterized protein</fullName>
    </submittedName>
</protein>
<organism evidence="1 2">
    <name type="scientific">Vibrio tapetis subsp. tapetis</name>
    <dbReference type="NCBI Taxonomy" id="1671868"/>
    <lineage>
        <taxon>Bacteria</taxon>
        <taxon>Pseudomonadati</taxon>
        <taxon>Pseudomonadota</taxon>
        <taxon>Gammaproteobacteria</taxon>
        <taxon>Vibrionales</taxon>
        <taxon>Vibrionaceae</taxon>
        <taxon>Vibrio</taxon>
    </lineage>
</organism>
<proteinExistence type="predicted"/>
<evidence type="ECO:0000313" key="2">
    <source>
        <dbReference type="Proteomes" id="UP000235828"/>
    </source>
</evidence>